<evidence type="ECO:0000313" key="1">
    <source>
        <dbReference type="EMBL" id="PIM54550.1"/>
    </source>
</evidence>
<dbReference type="OrthoDB" id="1491948at2"/>
<keyword evidence="2" id="KW-1185">Reference proteome</keyword>
<reference evidence="1 2" key="1">
    <citation type="submission" date="2017-11" db="EMBL/GenBank/DDBJ databases">
        <title>Draft genome sequence of Mitsuaria sp. HWN-4.</title>
        <authorList>
            <person name="Gundlapally S.R."/>
        </authorList>
    </citation>
    <scope>NUCLEOTIDE SEQUENCE [LARGE SCALE GENOMIC DNA]</scope>
    <source>
        <strain evidence="1 2">HWN-4</strain>
    </source>
</reference>
<dbReference type="EMBL" id="PEOG01000009">
    <property type="protein sequence ID" value="PIM54550.1"/>
    <property type="molecule type" value="Genomic_DNA"/>
</dbReference>
<accession>A0A2G9CDP2</accession>
<dbReference type="AlphaFoldDB" id="A0A2G9CDP2"/>
<evidence type="ECO:0000313" key="2">
    <source>
        <dbReference type="Proteomes" id="UP000231501"/>
    </source>
</evidence>
<protein>
    <recommendedName>
        <fullName evidence="3">Apea-like HEPN domain-containing protein</fullName>
    </recommendedName>
</protein>
<gene>
    <name evidence="1" type="ORF">CS062_03985</name>
</gene>
<name>A0A2G9CDP2_9BURK</name>
<dbReference type="Proteomes" id="UP000231501">
    <property type="component" value="Unassembled WGS sequence"/>
</dbReference>
<comment type="caution">
    <text evidence="1">The sequence shown here is derived from an EMBL/GenBank/DDBJ whole genome shotgun (WGS) entry which is preliminary data.</text>
</comment>
<organism evidence="1 2">
    <name type="scientific">Roseateles chitinivorans</name>
    <dbReference type="NCBI Taxonomy" id="2917965"/>
    <lineage>
        <taxon>Bacteria</taxon>
        <taxon>Pseudomonadati</taxon>
        <taxon>Pseudomonadota</taxon>
        <taxon>Betaproteobacteria</taxon>
        <taxon>Burkholderiales</taxon>
        <taxon>Sphaerotilaceae</taxon>
        <taxon>Roseateles</taxon>
    </lineage>
</organism>
<evidence type="ECO:0008006" key="3">
    <source>
        <dbReference type="Google" id="ProtNLM"/>
    </source>
</evidence>
<proteinExistence type="predicted"/>
<dbReference type="RefSeq" id="WP_099860186.1">
    <property type="nucleotide sequence ID" value="NZ_PEOG01000009.1"/>
</dbReference>
<sequence length="410" mass="46549">MQASWVDGFDQRVLLSRFVHLANTGGLVGFDGEAKNFVTLLRSMVQFPEAVPWGVRYELLEEASRSAANAGATTPKELLAHIQAGFKAYAAMPRKKYVLFTSITIAPGNKLGSTDINGVKLSFLAKMPKVVQTTRAALYTQHRSWLPLEEEPRMLVIKAQVEARTPEEAATRSLDAIDVLRGIWNFFLTTAWRHTIDGPRQPISKIFIGPIHTFHDPSGHAYAGQFWYETTFWRRAEITDMSRDHQVALDKGQQLRRRIGRHPYAADLEKALVRYARALDLEDHDLAIQKLWSLMEFLTDTGLASYDKTVRRVKFLYVDVAHQGQVLEHLRRYRNRSVHGGMSTGDVEGEVYQLKRCVEHLIQFHVGNRFGFKTMEQACNFLDLPHDDALLRGRLKSVKDAIAFRGSGKT</sequence>